<name>A0A1D1UQR2_RAMVA</name>
<reference evidence="2 3" key="1">
    <citation type="journal article" date="2016" name="Nat. Commun.">
        <title>Extremotolerant tardigrade genome and improved radiotolerance of human cultured cells by tardigrade-unique protein.</title>
        <authorList>
            <person name="Hashimoto T."/>
            <person name="Horikawa D.D."/>
            <person name="Saito Y."/>
            <person name="Kuwahara H."/>
            <person name="Kozuka-Hata H."/>
            <person name="Shin-I T."/>
            <person name="Minakuchi Y."/>
            <person name="Ohishi K."/>
            <person name="Motoyama A."/>
            <person name="Aizu T."/>
            <person name="Enomoto A."/>
            <person name="Kondo K."/>
            <person name="Tanaka S."/>
            <person name="Hara Y."/>
            <person name="Koshikawa S."/>
            <person name="Sagara H."/>
            <person name="Miura T."/>
            <person name="Yokobori S."/>
            <person name="Miyagawa K."/>
            <person name="Suzuki Y."/>
            <person name="Kubo T."/>
            <person name="Oyama M."/>
            <person name="Kohara Y."/>
            <person name="Fujiyama A."/>
            <person name="Arakawa K."/>
            <person name="Katayama T."/>
            <person name="Toyoda A."/>
            <person name="Kunieda T."/>
        </authorList>
    </citation>
    <scope>NUCLEOTIDE SEQUENCE [LARGE SCALE GENOMIC DNA]</scope>
    <source>
        <strain evidence="2 3">YOKOZUNA-1</strain>
    </source>
</reference>
<keyword evidence="3" id="KW-1185">Reference proteome</keyword>
<evidence type="ECO:0000313" key="2">
    <source>
        <dbReference type="EMBL" id="GAU90745.1"/>
    </source>
</evidence>
<accession>A0A1D1UQR2</accession>
<gene>
    <name evidence="2" type="primary">RvY_03120-1</name>
    <name evidence="2" type="synonym">RvY_03120.1</name>
    <name evidence="2" type="ORF">RvY_03120</name>
</gene>
<evidence type="ECO:0000256" key="1">
    <source>
        <dbReference type="SAM" id="MobiDB-lite"/>
    </source>
</evidence>
<organism evidence="2 3">
    <name type="scientific">Ramazzottius varieornatus</name>
    <name type="common">Water bear</name>
    <name type="synonym">Tardigrade</name>
    <dbReference type="NCBI Taxonomy" id="947166"/>
    <lineage>
        <taxon>Eukaryota</taxon>
        <taxon>Metazoa</taxon>
        <taxon>Ecdysozoa</taxon>
        <taxon>Tardigrada</taxon>
        <taxon>Eutardigrada</taxon>
        <taxon>Parachela</taxon>
        <taxon>Hypsibioidea</taxon>
        <taxon>Ramazzottiidae</taxon>
        <taxon>Ramazzottius</taxon>
    </lineage>
</organism>
<protein>
    <submittedName>
        <fullName evidence="2">Uncharacterized protein</fullName>
    </submittedName>
</protein>
<sequence>MWDGDVSGKSERDRDLIGLKNEFKLYQRVKGTTRFRGKSSSSLDQLFRHVEPPEALHCPPLQFTTSSILEQLQRLDMSKASGSFLITNRLLKIAGTTILYPLSRLFNLITSKRQYPTAWKQAEVVPVPEKGSSTSGPLPFCRRSQSYSKSSLPST</sequence>
<dbReference type="AlphaFoldDB" id="A0A1D1UQR2"/>
<feature type="region of interest" description="Disordered" evidence="1">
    <location>
        <begin position="126"/>
        <end position="155"/>
    </location>
</feature>
<dbReference type="Proteomes" id="UP000186922">
    <property type="component" value="Unassembled WGS sequence"/>
</dbReference>
<evidence type="ECO:0000313" key="3">
    <source>
        <dbReference type="Proteomes" id="UP000186922"/>
    </source>
</evidence>
<comment type="caution">
    <text evidence="2">The sequence shown here is derived from an EMBL/GenBank/DDBJ whole genome shotgun (WGS) entry which is preliminary data.</text>
</comment>
<feature type="compositionally biased region" description="Polar residues" evidence="1">
    <location>
        <begin position="143"/>
        <end position="155"/>
    </location>
</feature>
<dbReference type="EMBL" id="BDGG01000001">
    <property type="protein sequence ID" value="GAU90745.1"/>
    <property type="molecule type" value="Genomic_DNA"/>
</dbReference>
<proteinExistence type="predicted"/>